<dbReference type="Pfam" id="PF24984">
    <property type="entry name" value="HEAT_EF3_GNC1"/>
    <property type="match status" value="1"/>
</dbReference>
<feature type="compositionally biased region" description="Low complexity" evidence="4">
    <location>
        <begin position="1025"/>
        <end position="1036"/>
    </location>
</feature>
<feature type="compositionally biased region" description="Low complexity" evidence="4">
    <location>
        <begin position="936"/>
        <end position="952"/>
    </location>
</feature>
<dbReference type="InterPro" id="IPR000357">
    <property type="entry name" value="HEAT"/>
</dbReference>
<comment type="similarity">
    <text evidence="1">Belongs to the GCN1 family.</text>
</comment>
<feature type="compositionally biased region" description="Pro residues" evidence="4">
    <location>
        <begin position="953"/>
        <end position="962"/>
    </location>
</feature>
<protein>
    <recommendedName>
        <fullName evidence="5">TOG domain-containing protein</fullName>
    </recommendedName>
</protein>
<feature type="domain" description="TOG" evidence="5">
    <location>
        <begin position="1530"/>
        <end position="1761"/>
    </location>
</feature>
<feature type="domain" description="TOG" evidence="5">
    <location>
        <begin position="1768"/>
        <end position="2006"/>
    </location>
</feature>
<dbReference type="InterPro" id="IPR057546">
    <property type="entry name" value="HEAT_GCN1"/>
</dbReference>
<dbReference type="GO" id="GO:0019887">
    <property type="term" value="F:protein kinase regulator activity"/>
    <property type="evidence" value="ECO:0007669"/>
    <property type="project" value="TreeGrafter"/>
</dbReference>
<accession>A0A0G4FAB6</accession>
<feature type="repeat" description="HEAT" evidence="3">
    <location>
        <begin position="1824"/>
        <end position="1862"/>
    </location>
</feature>
<evidence type="ECO:0000259" key="5">
    <source>
        <dbReference type="SMART" id="SM01349"/>
    </source>
</evidence>
<dbReference type="GO" id="GO:0006417">
    <property type="term" value="P:regulation of translation"/>
    <property type="evidence" value="ECO:0007669"/>
    <property type="project" value="TreeGrafter"/>
</dbReference>
<evidence type="ECO:0000313" key="6">
    <source>
        <dbReference type="EMBL" id="CEM09928.1"/>
    </source>
</evidence>
<feature type="region of interest" description="Disordered" evidence="4">
    <location>
        <begin position="936"/>
        <end position="1040"/>
    </location>
</feature>
<gene>
    <name evidence="6" type="ORF">Cvel_16039</name>
</gene>
<feature type="compositionally biased region" description="Basic and acidic residues" evidence="4">
    <location>
        <begin position="835"/>
        <end position="847"/>
    </location>
</feature>
<dbReference type="Gene3D" id="1.25.10.10">
    <property type="entry name" value="Leucine-rich Repeat Variant"/>
    <property type="match status" value="7"/>
</dbReference>
<proteinExistence type="inferred from homology"/>
<dbReference type="GO" id="GO:0034198">
    <property type="term" value="P:cellular response to amino acid starvation"/>
    <property type="evidence" value="ECO:0007669"/>
    <property type="project" value="TreeGrafter"/>
</dbReference>
<dbReference type="InterPro" id="IPR021133">
    <property type="entry name" value="HEAT_type_2"/>
</dbReference>
<dbReference type="PROSITE" id="PS50077">
    <property type="entry name" value="HEAT_REPEAT"/>
    <property type="match status" value="3"/>
</dbReference>
<dbReference type="VEuPathDB" id="CryptoDB:Cvel_16039"/>
<evidence type="ECO:0000256" key="4">
    <source>
        <dbReference type="SAM" id="MobiDB-lite"/>
    </source>
</evidence>
<feature type="repeat" description="HEAT" evidence="3">
    <location>
        <begin position="1702"/>
        <end position="1740"/>
    </location>
</feature>
<dbReference type="Pfam" id="PF24987">
    <property type="entry name" value="HEAT_EF3_N"/>
    <property type="match status" value="2"/>
</dbReference>
<dbReference type="PhylomeDB" id="A0A0G4FAB6"/>
<dbReference type="Pfam" id="PF02985">
    <property type="entry name" value="HEAT"/>
    <property type="match status" value="1"/>
</dbReference>
<evidence type="ECO:0000256" key="1">
    <source>
        <dbReference type="ARBA" id="ARBA00007366"/>
    </source>
</evidence>
<dbReference type="Pfam" id="PF24993">
    <property type="entry name" value="GNC1_N"/>
    <property type="match status" value="1"/>
</dbReference>
<dbReference type="InterPro" id="IPR011989">
    <property type="entry name" value="ARM-like"/>
</dbReference>
<feature type="region of interest" description="Disordered" evidence="4">
    <location>
        <begin position="835"/>
        <end position="864"/>
    </location>
</feature>
<evidence type="ECO:0000256" key="3">
    <source>
        <dbReference type="PROSITE-ProRule" id="PRU00103"/>
    </source>
</evidence>
<dbReference type="InterPro" id="IPR056810">
    <property type="entry name" value="GNC1-like_N"/>
</dbReference>
<dbReference type="SMART" id="SM01349">
    <property type="entry name" value="TOG"/>
    <property type="match status" value="3"/>
</dbReference>
<dbReference type="PANTHER" id="PTHR23346:SF7">
    <property type="entry name" value="STALLED RIBOSOME SENSOR GCN1"/>
    <property type="match status" value="1"/>
</dbReference>
<feature type="domain" description="TOG" evidence="5">
    <location>
        <begin position="2464"/>
        <end position="2704"/>
    </location>
</feature>
<dbReference type="InterPro" id="IPR016024">
    <property type="entry name" value="ARM-type_fold"/>
</dbReference>
<keyword evidence="2" id="KW-0677">Repeat</keyword>
<dbReference type="SUPFAM" id="SSF48371">
    <property type="entry name" value="ARM repeat"/>
    <property type="match status" value="5"/>
</dbReference>
<dbReference type="InterPro" id="IPR034085">
    <property type="entry name" value="TOG"/>
</dbReference>
<dbReference type="GO" id="GO:0005829">
    <property type="term" value="C:cytosol"/>
    <property type="evidence" value="ECO:0007669"/>
    <property type="project" value="TreeGrafter"/>
</dbReference>
<feature type="repeat" description="HEAT" evidence="3">
    <location>
        <begin position="2159"/>
        <end position="2196"/>
    </location>
</feature>
<organism evidence="6">
    <name type="scientific">Chromera velia CCMP2878</name>
    <dbReference type="NCBI Taxonomy" id="1169474"/>
    <lineage>
        <taxon>Eukaryota</taxon>
        <taxon>Sar</taxon>
        <taxon>Alveolata</taxon>
        <taxon>Colpodellida</taxon>
        <taxon>Chromeraceae</taxon>
        <taxon>Chromera</taxon>
    </lineage>
</organism>
<evidence type="ECO:0000256" key="2">
    <source>
        <dbReference type="ARBA" id="ARBA00022737"/>
    </source>
</evidence>
<name>A0A0G4FAB6_9ALVE</name>
<sequence length="2914" mass="311763">MRAPGADDLPPHLKECLDRTAEALAGHQLRAQVRSLSQLTAQLKDLSEVPNRLEVAKAVSVVALYSHPERVFPSPVRKLLDDVTHTLGVLGSQSPEILQLFCKAHQKVVKRLSKSDRLAAFHLCKAFFIFLHAGASDNAELLGDSEVKSTASSVFAALETACLTPRLRAPLLRSLDRLVSGVPSVLSLLKEFVLAPDTPPSGATMMACGLLEWHSGEQRRGRRKGSIGVKGDGKLAQALESLYSDLTAKFVQSVFESRHFNVCGAFRGLLRVLKAEDMQSRVVPGVVRVVKRSSEAGLPVLFEILEDTKCDLSGCWEDLMSGCVSELLKSPNAKLRAGAARVCEMLGPRLAGDGALSGCTASVVGSLQGGNAQTRQAAFDVLRVLLSNPKSASTEERRKAGAALMAASEALSKTGTSELNEEVRSACLAVIGLAIRLSGFAPSSHGLVEVLLSAATTDKKAKEGVKLAALQALVSAVEGAEKDALSEDQVKKLVGPVIKEIIPAAQTKPGMRGPSLEGWRLVSVLHWRDACAGKSTVGDLLTSGGLIDQLKSPLCYLNSQGPVFKASLQDVQREVELLGRLLCLNPPLIGDLDLAPQPPSLDMNSAESVPLPPHFDEAAPTSVMLPGVMAVHAGLVHSLIAYEERRMFRLKEKGEETAALSAHSSGDSALSRILAVGNLPALAASLVRYLYCFVSDASSRSFYHPNRVTDSRAKNPDAQVIPCPAATRSALTLAVRMAGSPGGSVAEVEPVLLGHAESALVALLCCHPFLETEGRGRISLRHQWNEMTGGRWDACMDWGSVRSMIERAATLPSPDPSGMRTACIRLCRLFGETKKRKETETEEKDFGGDSPTANGTHHTEDKHSALSHLVSSLRDLLNAKDLSSTSDRHIKIFFHPEGSLYRDEGIYVASTVADKNVKIDKNLRELYGDEVAAQIASGGSAPSPAAASAPKPAQEPPKPAAAPKPKAAKAKGKAKMSMDQLLSLTKKGKDSSAASAVSTTAPASTHPTPTPGRQGSLNESGGGSASASPMPAAPSGNLTKAELEQVKIREQSELRRKVKVKLDKTTYALECLANLSDAAPVAFAHHAKSLVPEVQMLLGCPLSSCAALRTLRSFARALVPCDLVPQRAYLPDSLFRFALKETPDDQTVGLLASVSSESALPQCAFSLLLPVVAAILGEADRAGTKACNQAAQFLAQQLRLKAKVDCALVLKCLGEGIRKFPAVVPSAAPALLVLCRDYISTSEDLLSLADILIADDGDVRSSVLLAISQIPETTQLEPVAAYLAAMQEDPDSERNSLAKELVEERGVLPDSEHLSQMIELLHCRSDVFRSMTAHALAKLLADLSAGEDEDEPADEETIAECIQDLTKTYQDPKTELKGKMGVALTLVAIPTKVPLSVEAHVRPLFDFLLRTALDDPEVNDQPELRETLINAGSSIVDSIAKSDEDAAQDLHGLLVEATAAVHHSTRNKEATGAASAVFLGALAKHLPPESPDVADVLQRLLGRLLDPRAPSASVQRVIAKSIPPLVKQCSAAGTFDPQEGFRRGLNAALTEAGDVGRTGGALCLTAVVKGMGITAIKQLEVIKTLQEAAEHKTDAVRRQGALQCFECLSDHMGRLFEPYVIQTLPILLNAFSDAAAPVRQAAQQAARAIMSALSAHGVRMVLPVLLQKVADRQWRTKLGSIELLGAMANCSPKQLAGCLPQVVPALCDVVSDTHMKVKEAAHEALKAIGSVITNPEIQALVPKLIVSLTDPSDATASKQALDALLTTEFVHSVDAPSLALVCPIVTRALRERGSEVKKKAAQIVASMTILIKDRRDFLPYYPAILPHLKQTLVDPIPDVRATAASACGTIARGLGEDHLDDLLPFLFTTLKSSESAVERSGAANGLSEVLVALGPSKLQQFLPDILNNASDVNSPAEVREGYLGLFIFLPAAFKQDFQDYVPAVLPTLLRGLADTQEPVRNVSFRAALAMVDQYGSTHTALLLPPLEDGMFSVDWRIRRSSVELLGALIDRILKGVGAGSQAELMSSEVLSRERRAFILSSLHIVKSDESPVVRQVANSVWKSVVNNTPRTLREILPILMERLIRNLGSDNLEKQRGAGRCLGDLVQKLGERVLPELMPIFMLTLKSPESHTRQGVCIGIAEVIASAPKSLLTDHIPELLPALKSSLKDPSRNVRRAATRCISMMLEQLGPACLDDAVKWILESLTSPPVTDPRDAPPGSGERSHLLDSLEQLLLLQPGPVFRETMKVCCAPPVDVIKVRAVAAVAVCPPAAFQHSSDKIVTTLVASLTDPLPTEEDGSTDPEVLKLLRQEVSAAARRLFGRIEKEGASFFLYSLIRALQSAAPLHDASAGGRLARKQLEEKGLEMESDPQNPSRRAALSSLLEDLFEASRTEVELLSFVKSILRPLFSVALVDPDSVVLERGMAALQTFARVATKEELSTYAGDMKEELKRLVEDPVTLKEADFTLPGLSLKNGLEPFLTAYQHALMQGSNELRERAAQALGQLVSHTEEAALKPYVVKTTGPLIRIAGDRFPPVVKAAILDTLLVLLQRGGANMKPFLPQLQTTFVKSLGDTAEAVREKGASALASLCPLAGTRSEPLVNDVCAQVASQTVPEIRAATLVALADVLKGLGESVKLSKTAQEKVRGSLLPVVTAKEEDVNARAAAARALGVFLARHADASEVSSLLSNTLLQPLQSGSVEKDSKLGLALTLSWLVDSSKGGGLEGWQRLKSALRDDSTDISAVVDPVLSDALPKVRKEGTQALRNIAKLGKKKDEDTTGLFETLLPSVRKALSVQCSAANVEQVVLGLRALKMLLKYSGDALPAAQLAEIAALGTPFLQADALAMKAKLQAERLVCYVIRRTGDSGDNVDKALEVLEGAGVLEKDQLEKLKEFGRRVAKRLLQNFEESDSEAE</sequence>
<dbReference type="EMBL" id="CDMZ01000241">
    <property type="protein sequence ID" value="CEM09928.1"/>
    <property type="molecule type" value="Genomic_DNA"/>
</dbReference>
<dbReference type="Pfam" id="PF23271">
    <property type="entry name" value="HEAT_GCN1"/>
    <property type="match status" value="1"/>
</dbReference>
<dbReference type="PANTHER" id="PTHR23346">
    <property type="entry name" value="TRANSLATIONAL ACTIVATOR GCN1-RELATED"/>
    <property type="match status" value="1"/>
</dbReference>
<reference evidence="6" key="1">
    <citation type="submission" date="2014-11" db="EMBL/GenBank/DDBJ databases">
        <authorList>
            <person name="Otto D Thomas"/>
            <person name="Naeem Raeece"/>
        </authorList>
    </citation>
    <scope>NUCLEOTIDE SEQUENCE</scope>
</reference>
<feature type="compositionally biased region" description="Low complexity" evidence="4">
    <location>
        <begin position="991"/>
        <end position="1007"/>
    </location>
</feature>